<sequence length="94" mass="10818">MKIPLFLLSYLPQFSPSFVFTPVGLSGWTNFRRCVNARINPAVQHKYFDEGFCIVPVGLIGGKLHEIEVMNLLRMYIHWTAVINGRYNNLVISF</sequence>
<dbReference type="InParanoid" id="A0A2T3AEA9"/>
<name>A0A2T3AEA9_9PEZI</name>
<evidence type="ECO:0000313" key="1">
    <source>
        <dbReference type="EMBL" id="PSR93998.1"/>
    </source>
</evidence>
<protein>
    <submittedName>
        <fullName evidence="1">Uncharacterized protein</fullName>
    </submittedName>
</protein>
<dbReference type="AlphaFoldDB" id="A0A2T3AEA9"/>
<gene>
    <name evidence="1" type="ORF">BD289DRAFT_163105</name>
</gene>
<reference evidence="1 2" key="1">
    <citation type="journal article" date="2018" name="Mycol. Prog.">
        <title>Coniella lustricola, a new species from submerged detritus.</title>
        <authorList>
            <person name="Raudabaugh D.B."/>
            <person name="Iturriaga T."/>
            <person name="Carver A."/>
            <person name="Mondo S."/>
            <person name="Pangilinan J."/>
            <person name="Lipzen A."/>
            <person name="He G."/>
            <person name="Amirebrahimi M."/>
            <person name="Grigoriev I.V."/>
            <person name="Miller A.N."/>
        </authorList>
    </citation>
    <scope>NUCLEOTIDE SEQUENCE [LARGE SCALE GENOMIC DNA]</scope>
    <source>
        <strain evidence="1 2">B22-T-1</strain>
    </source>
</reference>
<organism evidence="1 2">
    <name type="scientific">Coniella lustricola</name>
    <dbReference type="NCBI Taxonomy" id="2025994"/>
    <lineage>
        <taxon>Eukaryota</taxon>
        <taxon>Fungi</taxon>
        <taxon>Dikarya</taxon>
        <taxon>Ascomycota</taxon>
        <taxon>Pezizomycotina</taxon>
        <taxon>Sordariomycetes</taxon>
        <taxon>Sordariomycetidae</taxon>
        <taxon>Diaporthales</taxon>
        <taxon>Schizoparmaceae</taxon>
        <taxon>Coniella</taxon>
    </lineage>
</organism>
<keyword evidence="2" id="KW-1185">Reference proteome</keyword>
<dbReference type="EMBL" id="KZ678402">
    <property type="protein sequence ID" value="PSR93998.1"/>
    <property type="molecule type" value="Genomic_DNA"/>
</dbReference>
<accession>A0A2T3AEA9</accession>
<evidence type="ECO:0000313" key="2">
    <source>
        <dbReference type="Proteomes" id="UP000241462"/>
    </source>
</evidence>
<proteinExistence type="predicted"/>
<dbReference type="Proteomes" id="UP000241462">
    <property type="component" value="Unassembled WGS sequence"/>
</dbReference>